<sequence length="221" mass="25881">MYIDKIINKLSPSLILCLAGWSTSPELFRHLEVPEQTDLWIAYDYRTLAFEETFASYKEVHLVAWSLGVWVATRLWAGHRSFTTATALNGTPFPMHDTLGIPTAIFEGTLHHISEEGMRRFNRRMCGDKETFNRYSELSPRPLEEIKEELESLYNQILPEKLESADPRISAFWDQAILSTEDKIFPATNLRNYWQGRCPIQEIKAPHLPFYHYQSWNELWK</sequence>
<accession>A0A173VPV0</accession>
<protein>
    <submittedName>
        <fullName evidence="1">Uncharacterized protein conserved in bacteria</fullName>
    </submittedName>
</protein>
<dbReference type="Proteomes" id="UP000095591">
    <property type="component" value="Unassembled WGS sequence"/>
</dbReference>
<name>A0A173VPV0_PARDI</name>
<dbReference type="InterPro" id="IPR029058">
    <property type="entry name" value="AB_hydrolase_fold"/>
</dbReference>
<evidence type="ECO:0000313" key="1">
    <source>
        <dbReference type="EMBL" id="CUN28686.1"/>
    </source>
</evidence>
<dbReference type="EMBL" id="CYXP01000008">
    <property type="protein sequence ID" value="CUN28686.1"/>
    <property type="molecule type" value="Genomic_DNA"/>
</dbReference>
<dbReference type="SUPFAM" id="SSF53474">
    <property type="entry name" value="alpha/beta-Hydrolases"/>
    <property type="match status" value="1"/>
</dbReference>
<organism evidence="1 2">
    <name type="scientific">Parabacteroides distasonis</name>
    <dbReference type="NCBI Taxonomy" id="823"/>
    <lineage>
        <taxon>Bacteria</taxon>
        <taxon>Pseudomonadati</taxon>
        <taxon>Bacteroidota</taxon>
        <taxon>Bacteroidia</taxon>
        <taxon>Bacteroidales</taxon>
        <taxon>Tannerellaceae</taxon>
        <taxon>Parabacteroides</taxon>
    </lineage>
</organism>
<proteinExistence type="predicted"/>
<dbReference type="ESTHER" id="9porp-c7xcs3">
    <property type="family name" value="BioG_Pimeloyl-ACP-methyl-esterase"/>
</dbReference>
<dbReference type="AlphaFoldDB" id="A0A173VPV0"/>
<dbReference type="Pfam" id="PF04301">
    <property type="entry name" value="BioG"/>
    <property type="match status" value="1"/>
</dbReference>
<gene>
    <name evidence="1" type="ORF">ERS852429_03287</name>
</gene>
<reference evidence="1 2" key="1">
    <citation type="submission" date="2015-09" db="EMBL/GenBank/DDBJ databases">
        <authorList>
            <consortium name="Pathogen Informatics"/>
        </authorList>
    </citation>
    <scope>NUCLEOTIDE SEQUENCE [LARGE SCALE GENOMIC DNA]</scope>
    <source>
        <strain evidence="1 2">2789STDY5608872</strain>
    </source>
</reference>
<dbReference type="InterPro" id="IPR007398">
    <property type="entry name" value="BioG"/>
</dbReference>
<dbReference type="Gene3D" id="3.40.50.1820">
    <property type="entry name" value="alpha/beta hydrolase"/>
    <property type="match status" value="1"/>
</dbReference>
<evidence type="ECO:0000313" key="2">
    <source>
        <dbReference type="Proteomes" id="UP000095591"/>
    </source>
</evidence>
<dbReference type="RefSeq" id="WP_044545841.1">
    <property type="nucleotide sequence ID" value="NZ_CDRH01000411.1"/>
</dbReference>